<dbReference type="CDD" id="cd00452">
    <property type="entry name" value="KDPG_aldolase"/>
    <property type="match status" value="1"/>
</dbReference>
<evidence type="ECO:0000256" key="7">
    <source>
        <dbReference type="ARBA" id="ARBA00023270"/>
    </source>
</evidence>
<evidence type="ECO:0000313" key="9">
    <source>
        <dbReference type="EMBL" id="QEO09537.1"/>
    </source>
</evidence>
<dbReference type="Gene3D" id="3.20.20.70">
    <property type="entry name" value="Aldolase class I"/>
    <property type="match status" value="1"/>
</dbReference>
<evidence type="ECO:0000256" key="3">
    <source>
        <dbReference type="ARBA" id="ARBA00006906"/>
    </source>
</evidence>
<keyword evidence="8" id="KW-0119">Carbohydrate metabolism</keyword>
<dbReference type="PROSITE" id="PS00159">
    <property type="entry name" value="ALDOLASE_KDPG_KHG_1"/>
    <property type="match status" value="1"/>
</dbReference>
<evidence type="ECO:0000256" key="1">
    <source>
        <dbReference type="ARBA" id="ARBA00000654"/>
    </source>
</evidence>
<comment type="subunit">
    <text evidence="4">Homotrimer.</text>
</comment>
<dbReference type="InterPro" id="IPR031337">
    <property type="entry name" value="KDPG/KHG_AS_1"/>
</dbReference>
<keyword evidence="7" id="KW-0704">Schiff base</keyword>
<protein>
    <recommendedName>
        <fullName evidence="5">2-dehydro-3-deoxy-phosphogluconate aldolase</fullName>
        <ecNumber evidence="5">4.1.2.14</ecNumber>
    </recommendedName>
</protein>
<evidence type="ECO:0000256" key="4">
    <source>
        <dbReference type="ARBA" id="ARBA00011233"/>
    </source>
</evidence>
<dbReference type="EC" id="4.1.2.14" evidence="5"/>
<dbReference type="PROSITE" id="PS00160">
    <property type="entry name" value="ALDOLASE_KDPG_KHG_2"/>
    <property type="match status" value="1"/>
</dbReference>
<proteinExistence type="inferred from homology"/>
<dbReference type="GO" id="GO:0008675">
    <property type="term" value="F:2-dehydro-3-deoxy-phosphogluconate aldolase activity"/>
    <property type="evidence" value="ECO:0007669"/>
    <property type="project" value="UniProtKB-EC"/>
</dbReference>
<dbReference type="EMBL" id="CP043504">
    <property type="protein sequence ID" value="QEO09537.1"/>
    <property type="molecule type" value="Genomic_DNA"/>
</dbReference>
<accession>A0A5C1Y9F5</accession>
<comment type="pathway">
    <text evidence="2">Carbohydrate acid metabolism; 2-dehydro-3-deoxy-D-gluconate degradation; D-glyceraldehyde 3-phosphate and pyruvate from 2-dehydro-3-deoxy-D-gluconate: step 2/2.</text>
</comment>
<dbReference type="OrthoDB" id="9805177at2"/>
<evidence type="ECO:0000256" key="6">
    <source>
        <dbReference type="ARBA" id="ARBA00023239"/>
    </source>
</evidence>
<dbReference type="InterPro" id="IPR031338">
    <property type="entry name" value="KDPG/KHG_AS_2"/>
</dbReference>
<comment type="similarity">
    <text evidence="3">Belongs to the KHG/KDPG aldolase family.</text>
</comment>
<dbReference type="AlphaFoldDB" id="A0A5C1Y9F5"/>
<name>A0A5C1Y9F5_9MICO</name>
<dbReference type="KEGG" id="lyk:FLP23_05645"/>
<sequence length="215" mass="21434">MHTTTARLTAARIVPVIVIDDAARASDLAHALLAGGITSAEVTLRTPAGLDALAAMATVPGLTVGAGTVLTPEQVQRSADAGAAFIVSPGFDDDVVATTLDRGLAALPGIATATEAMRALRAGLTEVKFFPADRLGGLATIEALAAPLPQLRFMPSGGVGAHNAVEYLSSAAVFAVSGSWMVNRAAIAAGDHDTIRSASAAAIALLEAASADGAL</sequence>
<gene>
    <name evidence="9" type="primary">eda</name>
    <name evidence="9" type="ORF">FLP23_05645</name>
</gene>
<dbReference type="SUPFAM" id="SSF51569">
    <property type="entry name" value="Aldolase"/>
    <property type="match status" value="1"/>
</dbReference>
<keyword evidence="10" id="KW-1185">Reference proteome</keyword>
<evidence type="ECO:0000256" key="8">
    <source>
        <dbReference type="ARBA" id="ARBA00023277"/>
    </source>
</evidence>
<dbReference type="Pfam" id="PF01081">
    <property type="entry name" value="Aldolase"/>
    <property type="match status" value="1"/>
</dbReference>
<dbReference type="PANTHER" id="PTHR30246">
    <property type="entry name" value="2-KETO-3-DEOXY-6-PHOSPHOGLUCONATE ALDOLASE"/>
    <property type="match status" value="1"/>
</dbReference>
<dbReference type="RefSeq" id="WP_149324958.1">
    <property type="nucleotide sequence ID" value="NZ_CP043504.1"/>
</dbReference>
<reference evidence="9 10" key="1">
    <citation type="submission" date="2019-09" db="EMBL/GenBank/DDBJ databases">
        <title>Genome sequencing of strain KACC 19322.</title>
        <authorList>
            <person name="Heo J."/>
            <person name="Kim S.-J."/>
            <person name="Kim J.-S."/>
            <person name="Hong S.-B."/>
            <person name="Kwon S.-W."/>
        </authorList>
    </citation>
    <scope>NUCLEOTIDE SEQUENCE [LARGE SCALE GENOMIC DNA]</scope>
    <source>
        <strain evidence="9 10">KACC 19322</strain>
    </source>
</reference>
<evidence type="ECO:0000256" key="5">
    <source>
        <dbReference type="ARBA" id="ARBA00013063"/>
    </source>
</evidence>
<dbReference type="PANTHER" id="PTHR30246:SF1">
    <property type="entry name" value="2-DEHYDRO-3-DEOXY-6-PHOSPHOGALACTONATE ALDOLASE-RELATED"/>
    <property type="match status" value="1"/>
</dbReference>
<evidence type="ECO:0000313" key="10">
    <source>
        <dbReference type="Proteomes" id="UP000322159"/>
    </source>
</evidence>
<dbReference type="InterPro" id="IPR000887">
    <property type="entry name" value="Aldlse_KDPG_KHG"/>
</dbReference>
<organism evidence="9 10">
    <name type="scientific">Protaetiibacter larvae</name>
    <dbReference type="NCBI Taxonomy" id="2592654"/>
    <lineage>
        <taxon>Bacteria</taxon>
        <taxon>Bacillati</taxon>
        <taxon>Actinomycetota</taxon>
        <taxon>Actinomycetes</taxon>
        <taxon>Micrococcales</taxon>
        <taxon>Microbacteriaceae</taxon>
        <taxon>Protaetiibacter</taxon>
    </lineage>
</organism>
<evidence type="ECO:0000256" key="2">
    <source>
        <dbReference type="ARBA" id="ARBA00004736"/>
    </source>
</evidence>
<dbReference type="Proteomes" id="UP000322159">
    <property type="component" value="Chromosome"/>
</dbReference>
<keyword evidence="6 9" id="KW-0456">Lyase</keyword>
<dbReference type="InterPro" id="IPR013785">
    <property type="entry name" value="Aldolase_TIM"/>
</dbReference>
<comment type="catalytic activity">
    <reaction evidence="1">
        <text>2-dehydro-3-deoxy-6-phospho-D-gluconate = D-glyceraldehyde 3-phosphate + pyruvate</text>
        <dbReference type="Rhea" id="RHEA:17089"/>
        <dbReference type="ChEBI" id="CHEBI:15361"/>
        <dbReference type="ChEBI" id="CHEBI:57569"/>
        <dbReference type="ChEBI" id="CHEBI:59776"/>
        <dbReference type="EC" id="4.1.2.14"/>
    </reaction>
</comment>
<dbReference type="NCBIfam" id="TIGR01182">
    <property type="entry name" value="eda"/>
    <property type="match status" value="1"/>
</dbReference>